<dbReference type="InterPro" id="IPR000535">
    <property type="entry name" value="MSP_dom"/>
</dbReference>
<dbReference type="Pfam" id="PF00650">
    <property type="entry name" value="CRAL_TRIO"/>
    <property type="match status" value="1"/>
</dbReference>
<dbReference type="Proteomes" id="UP000504633">
    <property type="component" value="Unplaced"/>
</dbReference>
<dbReference type="SUPFAM" id="SSF49354">
    <property type="entry name" value="PapD-like"/>
    <property type="match status" value="1"/>
</dbReference>
<dbReference type="PANTHER" id="PTHR46384:SF1">
    <property type="entry name" value="MOTILE SPERM DOMAIN-CONTAINING PROTEIN 2"/>
    <property type="match status" value="1"/>
</dbReference>
<dbReference type="RefSeq" id="XP_023164103.2">
    <property type="nucleotide sequence ID" value="XM_023308335.2"/>
</dbReference>
<dbReference type="SUPFAM" id="SSF46938">
    <property type="entry name" value="CRAL/TRIO N-terminal domain"/>
    <property type="match status" value="1"/>
</dbReference>
<evidence type="ECO:0000259" key="3">
    <source>
        <dbReference type="PROSITE" id="PS50202"/>
    </source>
</evidence>
<keyword evidence="1" id="KW-1133">Transmembrane helix</keyword>
<dbReference type="CDD" id="cd00170">
    <property type="entry name" value="SEC14"/>
    <property type="match status" value="1"/>
</dbReference>
<evidence type="ECO:0000313" key="5">
    <source>
        <dbReference type="RefSeq" id="XP_023164103.2"/>
    </source>
</evidence>
<dbReference type="InterPro" id="IPR036273">
    <property type="entry name" value="CRAL/TRIO_N_dom_sf"/>
</dbReference>
<organism evidence="4 5">
    <name type="scientific">Drosophila hydei</name>
    <name type="common">Fruit fly</name>
    <dbReference type="NCBI Taxonomy" id="7224"/>
    <lineage>
        <taxon>Eukaryota</taxon>
        <taxon>Metazoa</taxon>
        <taxon>Ecdysozoa</taxon>
        <taxon>Arthropoda</taxon>
        <taxon>Hexapoda</taxon>
        <taxon>Insecta</taxon>
        <taxon>Pterygota</taxon>
        <taxon>Neoptera</taxon>
        <taxon>Endopterygota</taxon>
        <taxon>Diptera</taxon>
        <taxon>Brachycera</taxon>
        <taxon>Muscomorpha</taxon>
        <taxon>Ephydroidea</taxon>
        <taxon>Drosophilidae</taxon>
        <taxon>Drosophila</taxon>
    </lineage>
</organism>
<dbReference type="InterPro" id="IPR001251">
    <property type="entry name" value="CRAL-TRIO_dom"/>
</dbReference>
<keyword evidence="4" id="KW-1185">Reference proteome</keyword>
<evidence type="ECO:0000259" key="2">
    <source>
        <dbReference type="PROSITE" id="PS50191"/>
    </source>
</evidence>
<feature type="transmembrane region" description="Helical" evidence="1">
    <location>
        <begin position="459"/>
        <end position="479"/>
    </location>
</feature>
<feature type="domain" description="CRAL-TRIO" evidence="2">
    <location>
        <begin position="83"/>
        <end position="239"/>
    </location>
</feature>
<protein>
    <submittedName>
        <fullName evidence="5">Motile sperm domain-containing protein 2</fullName>
    </submittedName>
</protein>
<dbReference type="PROSITE" id="PS50202">
    <property type="entry name" value="MSP"/>
    <property type="match status" value="1"/>
</dbReference>
<dbReference type="KEGG" id="dhe:111594856"/>
<accession>A0A6J1LHT0</accession>
<dbReference type="InterPro" id="IPR008962">
    <property type="entry name" value="PapD-like_sf"/>
</dbReference>
<dbReference type="Gene3D" id="2.60.40.10">
    <property type="entry name" value="Immunoglobulins"/>
    <property type="match status" value="1"/>
</dbReference>
<name>A0A6J1LHT0_DROHY</name>
<dbReference type="Pfam" id="PF00635">
    <property type="entry name" value="Motile_Sperm"/>
    <property type="match status" value="1"/>
</dbReference>
<sequence>MGIKTKVPTTAQIEELRQRFNTKYAESPPPVPFHPVDLDRIRNDHVWLQRFLEMYDLDMETSFTKLWDTCSWRQAYGANDLTEDKLNQQYLHEGSAFVYSQDVDGKPLLIFRVKLHSKSKNLDELIRIVVYWVERTQRETHMTQLSIFFDMAGTGLATMDLDFVRRIVETFKLYYPNALNYILVFELAWVLNAAFKVIKALLPPKAVEILKMISKKDVTQYVPKDNCLVSWGGTDSYEFQFVPEPKRAVAKPKAANAGDDDQPHDEMGLDKKVTFSNSVRMAPHDSSVGELHTPSDMVMLQLEPKEFVNICKENGEAKVSLRNIANKPVAYKIQTTSPEKFRVRPRCGVVPPNQTTEVHIWLKSDQVLSIDGKDKFLVMAARTDAIDCSAQGVSDMWKAKSSTDSDVENFRLVCRMDDKPDCVKNGTAQSDSSSGEFGLDKMQEQAQKMEAQLNFTTHLQYVTLVLLFLLFIAIGFLMYEQMAKHSPVGGTYHKTPAYTCPKRK</sequence>
<evidence type="ECO:0000256" key="1">
    <source>
        <dbReference type="SAM" id="Phobius"/>
    </source>
</evidence>
<reference evidence="5" key="1">
    <citation type="submission" date="2025-08" db="UniProtKB">
        <authorList>
            <consortium name="RefSeq"/>
        </authorList>
    </citation>
    <scope>IDENTIFICATION</scope>
    <source>
        <strain evidence="5">15085-1641.00</strain>
        <tissue evidence="5">Whole body</tissue>
    </source>
</reference>
<dbReference type="InterPro" id="IPR036865">
    <property type="entry name" value="CRAL-TRIO_dom_sf"/>
</dbReference>
<keyword evidence="1" id="KW-0812">Transmembrane</keyword>
<dbReference type="SMART" id="SM00516">
    <property type="entry name" value="SEC14"/>
    <property type="match status" value="1"/>
</dbReference>
<proteinExistence type="predicted"/>
<dbReference type="PANTHER" id="PTHR46384">
    <property type="entry name" value="MOTILE SPERM DOMAIN-CONTAINING PROTEIN 2"/>
    <property type="match status" value="1"/>
</dbReference>
<dbReference type="InterPro" id="IPR013783">
    <property type="entry name" value="Ig-like_fold"/>
</dbReference>
<gene>
    <name evidence="5" type="primary">LOC111594856</name>
</gene>
<dbReference type="AlphaFoldDB" id="A0A6J1LHT0"/>
<dbReference type="PROSITE" id="PS50191">
    <property type="entry name" value="CRAL_TRIO"/>
    <property type="match status" value="1"/>
</dbReference>
<dbReference type="Gene3D" id="3.40.525.10">
    <property type="entry name" value="CRAL-TRIO lipid binding domain"/>
    <property type="match status" value="1"/>
</dbReference>
<keyword evidence="1" id="KW-0472">Membrane</keyword>
<dbReference type="OMA" id="NDALKCW"/>
<feature type="domain" description="MSP" evidence="3">
    <location>
        <begin position="299"/>
        <end position="415"/>
    </location>
</feature>
<dbReference type="GO" id="GO:0012505">
    <property type="term" value="C:endomembrane system"/>
    <property type="evidence" value="ECO:0007669"/>
    <property type="project" value="TreeGrafter"/>
</dbReference>
<dbReference type="OrthoDB" id="75724at2759"/>
<dbReference type="GO" id="GO:0140284">
    <property type="term" value="C:endoplasmic reticulum-endosome membrane contact site"/>
    <property type="evidence" value="ECO:0007669"/>
    <property type="project" value="TreeGrafter"/>
</dbReference>
<dbReference type="GeneID" id="111594856"/>
<dbReference type="SUPFAM" id="SSF52087">
    <property type="entry name" value="CRAL/TRIO domain"/>
    <property type="match status" value="1"/>
</dbReference>
<dbReference type="InterPro" id="IPR053012">
    <property type="entry name" value="ER-organelle_contact"/>
</dbReference>
<evidence type="ECO:0000313" key="4">
    <source>
        <dbReference type="Proteomes" id="UP000504633"/>
    </source>
</evidence>